<evidence type="ECO:0000313" key="6">
    <source>
        <dbReference type="Proteomes" id="UP000235661"/>
    </source>
</evidence>
<evidence type="ECO:0000256" key="1">
    <source>
        <dbReference type="ARBA" id="ARBA00009477"/>
    </source>
</evidence>
<evidence type="ECO:0000256" key="2">
    <source>
        <dbReference type="ARBA" id="ARBA00022448"/>
    </source>
</evidence>
<name>A0A2N6Q3F3_9BACT</name>
<evidence type="ECO:0000256" key="3">
    <source>
        <dbReference type="SAM" id="MobiDB-lite"/>
    </source>
</evidence>
<sequence length="378" mass="41140">MFRPFIFKIILGGMFLSACQSNPQQHSNSQTEKAEEASHEHANLIELDQKKAQAAGVVVREIKPTAFHGVLKVSGKVLPASGSEKTVVATVAGIVSMLHPLTEGMSVGKGTSVFRISSDQLPEGDVAQRARIAYETALADYKRKKDLVADKIVTQKEYLDAKANMERAALAYKALGRSNSSGVAVVAQMSGFIKECLVKQGDYVEVGQPLMTISQNKHLYLRAEVPESSYGMLSQITSANFKTSYNQQVYQLSSMGGKLLTYGKASSMESAFIPVTFEFDNRNGVVPGAFAEIYLLTTQRPNVLSVPISAITEEQGVYFIYIQEEATHYRKQEVKLGESDGTRVEILSGLKSGEKVVIQGAIHVKLAASSMEIPGHSH</sequence>
<dbReference type="GO" id="GO:0016020">
    <property type="term" value="C:membrane"/>
    <property type="evidence" value="ECO:0007669"/>
    <property type="project" value="InterPro"/>
</dbReference>
<dbReference type="NCBIfam" id="TIGR01730">
    <property type="entry name" value="RND_mfp"/>
    <property type="match status" value="1"/>
</dbReference>
<dbReference type="AlphaFoldDB" id="A0A2N6Q3F3"/>
<dbReference type="Gene3D" id="2.40.50.100">
    <property type="match status" value="1"/>
</dbReference>
<dbReference type="PANTHER" id="PTHR30097:SF4">
    <property type="entry name" value="SLR6042 PROTEIN"/>
    <property type="match status" value="1"/>
</dbReference>
<gene>
    <name evidence="5" type="ORF">CJ232_10485</name>
</gene>
<dbReference type="RefSeq" id="WP_102188959.1">
    <property type="nucleotide sequence ID" value="NZ_PNGI01000030.1"/>
</dbReference>
<feature type="domain" description="CzcB-like C-terminal circularly permuted SH3-like" evidence="4">
    <location>
        <begin position="305"/>
        <end position="365"/>
    </location>
</feature>
<evidence type="ECO:0000259" key="4">
    <source>
        <dbReference type="Pfam" id="PF25975"/>
    </source>
</evidence>
<protein>
    <submittedName>
        <fullName evidence="5">Efflux transporter periplasmic adaptor subunit</fullName>
    </submittedName>
</protein>
<dbReference type="PROSITE" id="PS51257">
    <property type="entry name" value="PROKAR_LIPOPROTEIN"/>
    <property type="match status" value="1"/>
</dbReference>
<dbReference type="EMBL" id="PNGI01000030">
    <property type="protein sequence ID" value="PMC07754.1"/>
    <property type="molecule type" value="Genomic_DNA"/>
</dbReference>
<organism evidence="5 6">
    <name type="scientific">Hoylesella timonensis</name>
    <dbReference type="NCBI Taxonomy" id="386414"/>
    <lineage>
        <taxon>Bacteria</taxon>
        <taxon>Pseudomonadati</taxon>
        <taxon>Bacteroidota</taxon>
        <taxon>Bacteroidia</taxon>
        <taxon>Bacteroidales</taxon>
        <taxon>Prevotellaceae</taxon>
        <taxon>Hoylesella</taxon>
    </lineage>
</organism>
<dbReference type="GO" id="GO:0015679">
    <property type="term" value="P:plasma membrane copper ion transport"/>
    <property type="evidence" value="ECO:0007669"/>
    <property type="project" value="TreeGrafter"/>
</dbReference>
<dbReference type="Gene3D" id="2.40.420.20">
    <property type="match status" value="1"/>
</dbReference>
<dbReference type="GO" id="GO:0060003">
    <property type="term" value="P:copper ion export"/>
    <property type="evidence" value="ECO:0007669"/>
    <property type="project" value="TreeGrafter"/>
</dbReference>
<dbReference type="Pfam" id="PF25975">
    <property type="entry name" value="CzcB_C"/>
    <property type="match status" value="1"/>
</dbReference>
<dbReference type="GO" id="GO:0022857">
    <property type="term" value="F:transmembrane transporter activity"/>
    <property type="evidence" value="ECO:0007669"/>
    <property type="project" value="InterPro"/>
</dbReference>
<dbReference type="STRING" id="1122992.GCA_000455445_02204"/>
<dbReference type="InterPro" id="IPR058649">
    <property type="entry name" value="CzcB_C"/>
</dbReference>
<evidence type="ECO:0000313" key="5">
    <source>
        <dbReference type="EMBL" id="PMC07754.1"/>
    </source>
</evidence>
<dbReference type="PANTHER" id="PTHR30097">
    <property type="entry name" value="CATION EFFLUX SYSTEM PROTEIN CUSB"/>
    <property type="match status" value="1"/>
</dbReference>
<keyword evidence="2" id="KW-0813">Transport</keyword>
<proteinExistence type="inferred from homology"/>
<dbReference type="Proteomes" id="UP000235661">
    <property type="component" value="Unassembled WGS sequence"/>
</dbReference>
<dbReference type="FunFam" id="2.40.420.20:FF:000006">
    <property type="entry name" value="RND family efflux transporter MFP subunit"/>
    <property type="match status" value="1"/>
</dbReference>
<dbReference type="SUPFAM" id="SSF111369">
    <property type="entry name" value="HlyD-like secretion proteins"/>
    <property type="match status" value="1"/>
</dbReference>
<feature type="compositionally biased region" description="Polar residues" evidence="3">
    <location>
        <begin position="21"/>
        <end position="31"/>
    </location>
</feature>
<dbReference type="InterPro" id="IPR051909">
    <property type="entry name" value="MFP_Cation_Efflux"/>
</dbReference>
<dbReference type="GO" id="GO:0030313">
    <property type="term" value="C:cell envelope"/>
    <property type="evidence" value="ECO:0007669"/>
    <property type="project" value="TreeGrafter"/>
</dbReference>
<accession>A0A2N6Q3F3</accession>
<dbReference type="Gene3D" id="2.40.30.170">
    <property type="match status" value="1"/>
</dbReference>
<dbReference type="Gene3D" id="1.10.287.470">
    <property type="entry name" value="Helix hairpin bin"/>
    <property type="match status" value="1"/>
</dbReference>
<feature type="region of interest" description="Disordered" evidence="3">
    <location>
        <begin position="21"/>
        <end position="40"/>
    </location>
</feature>
<reference evidence="5 6" key="1">
    <citation type="submission" date="2017-09" db="EMBL/GenBank/DDBJ databases">
        <title>Bacterial strain isolated from the female urinary microbiota.</title>
        <authorList>
            <person name="Thomas-White K."/>
            <person name="Kumar N."/>
            <person name="Forster S."/>
            <person name="Putonti C."/>
            <person name="Lawley T."/>
            <person name="Wolfe A.J."/>
        </authorList>
    </citation>
    <scope>NUCLEOTIDE SEQUENCE [LARGE SCALE GENOMIC DNA]</scope>
    <source>
        <strain evidence="5 6">UMB0818</strain>
    </source>
</reference>
<comment type="caution">
    <text evidence="5">The sequence shown here is derived from an EMBL/GenBank/DDBJ whole genome shotgun (WGS) entry which is preliminary data.</text>
</comment>
<comment type="similarity">
    <text evidence="1">Belongs to the membrane fusion protein (MFP) (TC 8.A.1) family.</text>
</comment>
<dbReference type="InterPro" id="IPR006143">
    <property type="entry name" value="RND_pump_MFP"/>
</dbReference>